<dbReference type="Proteomes" id="UP000264353">
    <property type="component" value="Chromosome A2"/>
</dbReference>
<proteinExistence type="predicted"/>
<dbReference type="EMBL" id="CM010629">
    <property type="protein sequence ID" value="RID73325.1"/>
    <property type="molecule type" value="Genomic_DNA"/>
</dbReference>
<dbReference type="AlphaFoldDB" id="A0A398A782"/>
<sequence>MDRSISTSSFSHVRGALLDSTKIIVFNFRETVEEVLVQWNFSCLERFWLAIMKFLEYTNLDRLIAVISLSDFAVI</sequence>
<evidence type="ECO:0000313" key="1">
    <source>
        <dbReference type="EMBL" id="RID73325.1"/>
    </source>
</evidence>
<reference evidence="1 2" key="1">
    <citation type="submission" date="2018-06" db="EMBL/GenBank/DDBJ databases">
        <title>WGS assembly of Brassica rapa FPsc.</title>
        <authorList>
            <person name="Bowman J."/>
            <person name="Kohchi T."/>
            <person name="Yamato K."/>
            <person name="Jenkins J."/>
            <person name="Shu S."/>
            <person name="Ishizaki K."/>
            <person name="Yamaoka S."/>
            <person name="Nishihama R."/>
            <person name="Nakamura Y."/>
            <person name="Berger F."/>
            <person name="Adam C."/>
            <person name="Aki S."/>
            <person name="Althoff F."/>
            <person name="Araki T."/>
            <person name="Arteaga-Vazquez M."/>
            <person name="Balasubrmanian S."/>
            <person name="Bauer D."/>
            <person name="Boehm C."/>
            <person name="Briginshaw L."/>
            <person name="Caballero-Perez J."/>
            <person name="Catarino B."/>
            <person name="Chen F."/>
            <person name="Chiyoda S."/>
            <person name="Chovatia M."/>
            <person name="Davies K."/>
            <person name="Delmans M."/>
            <person name="Demura T."/>
            <person name="Dierschke T."/>
            <person name="Dolan L."/>
            <person name="Dorantes-Acosta A."/>
            <person name="Eklund D."/>
            <person name="Florent S."/>
            <person name="Flores-Sandoval E."/>
            <person name="Fujiyama A."/>
            <person name="Fukuzawa H."/>
            <person name="Galik B."/>
            <person name="Grimanelli D."/>
            <person name="Grimwood J."/>
            <person name="Grossniklaus U."/>
            <person name="Hamada T."/>
            <person name="Haseloff J."/>
            <person name="Hetherington A."/>
            <person name="Higo A."/>
            <person name="Hirakawa Y."/>
            <person name="Hundley H."/>
            <person name="Ikeda Y."/>
            <person name="Inoue K."/>
            <person name="Inoue S."/>
            <person name="Ishida S."/>
            <person name="Jia Q."/>
            <person name="Kakita M."/>
            <person name="Kanazawa T."/>
            <person name="Kawai Y."/>
            <person name="Kawashima T."/>
            <person name="Kennedy M."/>
            <person name="Kinose K."/>
            <person name="Kinoshita T."/>
            <person name="Kohara Y."/>
            <person name="Koide E."/>
            <person name="Komatsu K."/>
            <person name="Kopischke S."/>
            <person name="Kubo M."/>
            <person name="Kyozuka J."/>
            <person name="Lagercrantz U."/>
            <person name="Lin S."/>
            <person name="Lindquist E."/>
            <person name="Lipzen A."/>
            <person name="Lu C."/>
            <person name="Luna E."/>
            <person name="Martienssen R."/>
            <person name="Minamino N."/>
            <person name="Mizutani M."/>
            <person name="Mizutani M."/>
            <person name="Mochizuki N."/>
            <person name="Monte I."/>
            <person name="Mosher R."/>
            <person name="Nagasaki H."/>
            <person name="Nakagami H."/>
            <person name="Naramoto S."/>
            <person name="Nishitani K."/>
            <person name="Ohtani M."/>
            <person name="Okamoto T."/>
            <person name="Okumura M."/>
            <person name="Phillips J."/>
            <person name="Pollak B."/>
            <person name="Reinders A."/>
            <person name="Roevekamp M."/>
            <person name="Sano R."/>
            <person name="Sawa S."/>
            <person name="Schmid M."/>
            <person name="Shirakawa M."/>
            <person name="Solano R."/>
            <person name="Spunde A."/>
            <person name="Suetsugu N."/>
            <person name="Sugano S."/>
            <person name="Sugiyama A."/>
            <person name="Sun R."/>
            <person name="Suzuki Y."/>
            <person name="Takenaka M."/>
            <person name="Takezawa D."/>
            <person name="Tomogane H."/>
            <person name="Tsuzuki M."/>
            <person name="Ueda T."/>
            <person name="Umeda M."/>
            <person name="Ward J."/>
            <person name="Watanabe Y."/>
            <person name="Yazaki K."/>
            <person name="Yokoyama R."/>
            <person name="Yoshitake Y."/>
            <person name="Yotsui I."/>
            <person name="Zachgo S."/>
            <person name="Schmutz J."/>
        </authorList>
    </citation>
    <scope>NUCLEOTIDE SEQUENCE [LARGE SCALE GENOMIC DNA]</scope>
    <source>
        <strain evidence="2">cv. B-3</strain>
    </source>
</reference>
<organism evidence="1 2">
    <name type="scientific">Brassica campestris</name>
    <name type="common">Field mustard</name>
    <dbReference type="NCBI Taxonomy" id="3711"/>
    <lineage>
        <taxon>Eukaryota</taxon>
        <taxon>Viridiplantae</taxon>
        <taxon>Streptophyta</taxon>
        <taxon>Embryophyta</taxon>
        <taxon>Tracheophyta</taxon>
        <taxon>Spermatophyta</taxon>
        <taxon>Magnoliopsida</taxon>
        <taxon>eudicotyledons</taxon>
        <taxon>Gunneridae</taxon>
        <taxon>Pentapetalae</taxon>
        <taxon>rosids</taxon>
        <taxon>malvids</taxon>
        <taxon>Brassicales</taxon>
        <taxon>Brassicaceae</taxon>
        <taxon>Brassiceae</taxon>
        <taxon>Brassica</taxon>
    </lineage>
</organism>
<protein>
    <submittedName>
        <fullName evidence="1">Uncharacterized protein</fullName>
    </submittedName>
</protein>
<gene>
    <name evidence="1" type="ORF">BRARA_B00481</name>
</gene>
<evidence type="ECO:0000313" key="2">
    <source>
        <dbReference type="Proteomes" id="UP000264353"/>
    </source>
</evidence>
<accession>A0A398A782</accession>
<name>A0A398A782_BRACM</name>